<dbReference type="CTD" id="6758263"/>
<evidence type="ECO:0000256" key="2">
    <source>
        <dbReference type="ARBA" id="ARBA00022475"/>
    </source>
</evidence>
<evidence type="ECO:0000313" key="11">
    <source>
        <dbReference type="Proteomes" id="UP000009022"/>
    </source>
</evidence>
<dbReference type="FunCoup" id="B3SA01">
    <property type="interactions" value="36"/>
</dbReference>
<keyword evidence="3 8" id="KW-0812">Transmembrane</keyword>
<dbReference type="PRINTS" id="PR00171">
    <property type="entry name" value="SUGRTRNSPORT"/>
</dbReference>
<evidence type="ECO:0000256" key="8">
    <source>
        <dbReference type="SAM" id="Phobius"/>
    </source>
</evidence>
<feature type="transmembrane region" description="Helical" evidence="8">
    <location>
        <begin position="137"/>
        <end position="157"/>
    </location>
</feature>
<dbReference type="InterPro" id="IPR003663">
    <property type="entry name" value="Sugar/inositol_transpt"/>
</dbReference>
<evidence type="ECO:0000256" key="5">
    <source>
        <dbReference type="ARBA" id="ARBA00023136"/>
    </source>
</evidence>
<dbReference type="Proteomes" id="UP000009022">
    <property type="component" value="Unassembled WGS sequence"/>
</dbReference>
<keyword evidence="11" id="KW-1185">Reference proteome</keyword>
<dbReference type="GO" id="GO:0016020">
    <property type="term" value="C:membrane"/>
    <property type="evidence" value="ECO:0000318"/>
    <property type="project" value="GO_Central"/>
</dbReference>
<dbReference type="PhylomeDB" id="B3SA01"/>
<dbReference type="InterPro" id="IPR050549">
    <property type="entry name" value="MFS_Trehalose_Transporter"/>
</dbReference>
<evidence type="ECO:0000259" key="9">
    <source>
        <dbReference type="PROSITE" id="PS50850"/>
    </source>
</evidence>
<evidence type="ECO:0000256" key="7">
    <source>
        <dbReference type="RuleBase" id="RU003346"/>
    </source>
</evidence>
<proteinExistence type="inferred from homology"/>
<dbReference type="InterPro" id="IPR020846">
    <property type="entry name" value="MFS_dom"/>
</dbReference>
<dbReference type="GO" id="GO:0005886">
    <property type="term" value="C:plasma membrane"/>
    <property type="evidence" value="ECO:0007669"/>
    <property type="project" value="UniProtKB-SubCell"/>
</dbReference>
<dbReference type="Gene3D" id="1.20.1250.20">
    <property type="entry name" value="MFS general substrate transporter like domains"/>
    <property type="match status" value="1"/>
</dbReference>
<dbReference type="HOGENOM" id="CLU_001265_30_5_1"/>
<dbReference type="EMBL" id="DS985260">
    <property type="protein sequence ID" value="EDV20425.1"/>
    <property type="molecule type" value="Genomic_DNA"/>
</dbReference>
<comment type="similarity">
    <text evidence="7">Belongs to the major facilitator superfamily. Sugar transporter (TC 2.A.1.1) family.</text>
</comment>
<dbReference type="eggNOG" id="KOG0254">
    <property type="taxonomic scope" value="Eukaryota"/>
</dbReference>
<feature type="transmembrane region" description="Helical" evidence="8">
    <location>
        <begin position="305"/>
        <end position="325"/>
    </location>
</feature>
<protein>
    <recommendedName>
        <fullName evidence="9">Major facilitator superfamily (MFS) profile domain-containing protein</fullName>
    </recommendedName>
</protein>
<keyword evidence="4 8" id="KW-1133">Transmembrane helix</keyword>
<evidence type="ECO:0000313" key="10">
    <source>
        <dbReference type="EMBL" id="EDV20425.1"/>
    </source>
</evidence>
<dbReference type="InterPro" id="IPR005828">
    <property type="entry name" value="MFS_sugar_transport-like"/>
</dbReference>
<feature type="transmembrane region" description="Helical" evidence="8">
    <location>
        <begin position="78"/>
        <end position="98"/>
    </location>
</feature>
<comment type="subcellular location">
    <subcellularLocation>
        <location evidence="1">Cell membrane</location>
        <topology evidence="1">Multi-pass membrane protein</topology>
    </subcellularLocation>
</comment>
<feature type="domain" description="Major facilitator superfamily (MFS) profile" evidence="9">
    <location>
        <begin position="5"/>
        <end position="428"/>
    </location>
</feature>
<feature type="transmembrane region" description="Helical" evidence="8">
    <location>
        <begin position="51"/>
        <end position="71"/>
    </location>
</feature>
<feature type="transmembrane region" description="Helical" evidence="8">
    <location>
        <begin position="374"/>
        <end position="394"/>
    </location>
</feature>
<evidence type="ECO:0000256" key="3">
    <source>
        <dbReference type="ARBA" id="ARBA00022692"/>
    </source>
</evidence>
<dbReference type="KEGG" id="tad:TRIADDRAFT_32044"/>
<dbReference type="FunFam" id="1.20.1250.20:FF:000055">
    <property type="entry name" value="Facilitated trehalose transporter Tret1-2 homolog"/>
    <property type="match status" value="1"/>
</dbReference>
<dbReference type="AlphaFoldDB" id="B3SA01"/>
<accession>B3SA01</accession>
<feature type="transmembrane region" description="Helical" evidence="8">
    <location>
        <begin position="242"/>
        <end position="268"/>
    </location>
</feature>
<feature type="transmembrane region" description="Helical" evidence="8">
    <location>
        <begin position="104"/>
        <end position="125"/>
    </location>
</feature>
<dbReference type="GO" id="GO:0022857">
    <property type="term" value="F:transmembrane transporter activity"/>
    <property type="evidence" value="ECO:0000318"/>
    <property type="project" value="GO_Central"/>
</dbReference>
<dbReference type="NCBIfam" id="TIGR00879">
    <property type="entry name" value="SP"/>
    <property type="match status" value="1"/>
</dbReference>
<feature type="transmembrane region" description="Helical" evidence="8">
    <location>
        <begin position="337"/>
        <end position="362"/>
    </location>
</feature>
<name>B3SA01_TRIAD</name>
<organism evidence="10 11">
    <name type="scientific">Trichoplax adhaerens</name>
    <name type="common">Trichoplax reptans</name>
    <dbReference type="NCBI Taxonomy" id="10228"/>
    <lineage>
        <taxon>Eukaryota</taxon>
        <taxon>Metazoa</taxon>
        <taxon>Placozoa</taxon>
        <taxon>Uniplacotomia</taxon>
        <taxon>Trichoplacea</taxon>
        <taxon>Trichoplacidae</taxon>
        <taxon>Trichoplax</taxon>
    </lineage>
</organism>
<dbReference type="OMA" id="CEINDHQ"/>
<dbReference type="STRING" id="10228.B3SA01"/>
<dbReference type="GeneID" id="6758263"/>
<feature type="transmembrane region" description="Helical" evidence="8">
    <location>
        <begin position="400"/>
        <end position="424"/>
    </location>
</feature>
<evidence type="ECO:0000256" key="6">
    <source>
        <dbReference type="ARBA" id="ARBA00023180"/>
    </source>
</evidence>
<keyword evidence="5 8" id="KW-0472">Membrane</keyword>
<dbReference type="PROSITE" id="PS50850">
    <property type="entry name" value="MFS"/>
    <property type="match status" value="1"/>
</dbReference>
<feature type="transmembrane region" description="Helical" evidence="8">
    <location>
        <begin position="280"/>
        <end position="298"/>
    </location>
</feature>
<dbReference type="PANTHER" id="PTHR48021:SF1">
    <property type="entry name" value="GH07001P-RELATED"/>
    <property type="match status" value="1"/>
</dbReference>
<dbReference type="SUPFAM" id="SSF103473">
    <property type="entry name" value="MFS general substrate transporter"/>
    <property type="match status" value="1"/>
</dbReference>
<dbReference type="GO" id="GO:0055085">
    <property type="term" value="P:transmembrane transport"/>
    <property type="evidence" value="ECO:0000318"/>
    <property type="project" value="GO_Central"/>
</dbReference>
<keyword evidence="6" id="KW-0325">Glycoprotein</keyword>
<keyword evidence="2" id="KW-1003">Cell membrane</keyword>
<feature type="transmembrane region" description="Helical" evidence="8">
    <location>
        <begin position="163"/>
        <end position="182"/>
    </location>
</feature>
<dbReference type="RefSeq" id="XP_002117119.1">
    <property type="nucleotide sequence ID" value="XM_002117083.1"/>
</dbReference>
<evidence type="ECO:0000256" key="1">
    <source>
        <dbReference type="ARBA" id="ARBA00004651"/>
    </source>
</evidence>
<sequence length="451" mass="48943">MPNKNTFLAALIAMIGTINFGFVFEYSAPAIPQLMANHMGALRLDENSSSLFGALPLLGALIGSFFGGYLVDIYGRQSAIIFLSIPSSIGWVAIMYAQSVTSLYIGRILTGISVGIASIACSVYLSEIAPASKRGMFGAFLQVGVTAGATIGAAIGMLVSWNFLAVAGQVIATILAFSMMFMPETPRWLISNGYEELASDTLRWLRGPDANINYELEEIKLVKNTKNVGYSELFSPSIRKPFLISIALTIFQQATGINPVMFFCTYIFERAGFKDSDVVNLIAATSQLVSSIIGYFLAARFGRVVLLSCGSVVMSLSSFTFGLYFHLLDTASLNPSWLALVSVFTFFMAFNCVWGSIPYLVMSEVLPSRVRGKVGGICAGIGWTGGFLVSYGFLPIGEIISIQGVLWIFSGFNFLAAIFVYYFVPETKGKTLEEIEIFFDSNKSVSRATEV</sequence>
<gene>
    <name evidence="10" type="ORF">TRIADDRAFT_32044</name>
</gene>
<evidence type="ECO:0000256" key="4">
    <source>
        <dbReference type="ARBA" id="ARBA00022989"/>
    </source>
</evidence>
<dbReference type="PROSITE" id="PS00217">
    <property type="entry name" value="SUGAR_TRANSPORT_2"/>
    <property type="match status" value="1"/>
</dbReference>
<dbReference type="InParanoid" id="B3SA01"/>
<dbReference type="InterPro" id="IPR036259">
    <property type="entry name" value="MFS_trans_sf"/>
</dbReference>
<reference evidence="10 11" key="1">
    <citation type="journal article" date="2008" name="Nature">
        <title>The Trichoplax genome and the nature of placozoans.</title>
        <authorList>
            <person name="Srivastava M."/>
            <person name="Begovic E."/>
            <person name="Chapman J."/>
            <person name="Putnam N.H."/>
            <person name="Hellsten U."/>
            <person name="Kawashima T."/>
            <person name="Kuo A."/>
            <person name="Mitros T."/>
            <person name="Salamov A."/>
            <person name="Carpenter M.L."/>
            <person name="Signorovitch A.Y."/>
            <person name="Moreno M.A."/>
            <person name="Kamm K."/>
            <person name="Grimwood J."/>
            <person name="Schmutz J."/>
            <person name="Shapiro H."/>
            <person name="Grigoriev I.V."/>
            <person name="Buss L.W."/>
            <person name="Schierwater B."/>
            <person name="Dellaporta S.L."/>
            <person name="Rokhsar D.S."/>
        </authorList>
    </citation>
    <scope>NUCLEOTIDE SEQUENCE [LARGE SCALE GENOMIC DNA]</scope>
    <source>
        <strain evidence="10 11">Grell-BS-1999</strain>
    </source>
</reference>
<keyword evidence="7" id="KW-0813">Transport</keyword>
<dbReference type="InterPro" id="IPR005829">
    <property type="entry name" value="Sugar_transporter_CS"/>
</dbReference>
<dbReference type="PANTHER" id="PTHR48021">
    <property type="match status" value="1"/>
</dbReference>
<dbReference type="Pfam" id="PF00083">
    <property type="entry name" value="Sugar_tr"/>
    <property type="match status" value="1"/>
</dbReference>
<feature type="transmembrane region" description="Helical" evidence="8">
    <location>
        <begin position="7"/>
        <end position="31"/>
    </location>
</feature>
<dbReference type="OrthoDB" id="6612291at2759"/>